<dbReference type="STRING" id="400092.PKOR_00700"/>
<evidence type="ECO:0000313" key="4">
    <source>
        <dbReference type="Proteomes" id="UP000033109"/>
    </source>
</evidence>
<dbReference type="EMBL" id="CP009621">
    <property type="protein sequence ID" value="AKD05424.1"/>
    <property type="molecule type" value="Genomic_DNA"/>
</dbReference>
<dbReference type="PATRIC" id="fig|400092.3.peg.164"/>
<dbReference type="Proteomes" id="UP000033109">
    <property type="component" value="Chromosome"/>
</dbReference>
<evidence type="ECO:0000256" key="2">
    <source>
        <dbReference type="ARBA" id="ARBA00022679"/>
    </source>
</evidence>
<reference evidence="3 4" key="1">
    <citation type="journal article" date="2015" name="Sci. Rep.">
        <title>Unraveling adaptation of Pontibacter korlensis to radiation and infertility in desert through complete genome and comparative transcriptomic analysis.</title>
        <authorList>
            <person name="Dai J."/>
            <person name="Dai W."/>
            <person name="Qiu C."/>
            <person name="Yang Z."/>
            <person name="Zhang Y."/>
            <person name="Zhou M."/>
            <person name="Zhang L."/>
            <person name="Fang C."/>
            <person name="Gao Q."/>
            <person name="Yang Q."/>
            <person name="Li X."/>
            <person name="Wang Z."/>
            <person name="Wang Z."/>
            <person name="Jia Z."/>
            <person name="Chen X."/>
        </authorList>
    </citation>
    <scope>NUCLEOTIDE SEQUENCE [LARGE SCALE GENOMIC DNA]</scope>
    <source>
        <strain evidence="3 4">X14-1T</strain>
    </source>
</reference>
<dbReference type="AlphaFoldDB" id="A0A0E3ZII7"/>
<dbReference type="SUPFAM" id="SSF51161">
    <property type="entry name" value="Trimeric LpxA-like enzymes"/>
    <property type="match status" value="1"/>
</dbReference>
<keyword evidence="4" id="KW-1185">Reference proteome</keyword>
<dbReference type="HOGENOM" id="CLU_051638_7_2_10"/>
<dbReference type="PANTHER" id="PTHR23416:SF23">
    <property type="entry name" value="ACETYLTRANSFERASE C18B11.09C-RELATED"/>
    <property type="match status" value="1"/>
</dbReference>
<dbReference type="InterPro" id="IPR051159">
    <property type="entry name" value="Hexapeptide_acetyltransf"/>
</dbReference>
<accession>A0A0E3ZII7</accession>
<dbReference type="GO" id="GO:0005829">
    <property type="term" value="C:cytosol"/>
    <property type="evidence" value="ECO:0007669"/>
    <property type="project" value="TreeGrafter"/>
</dbReference>
<dbReference type="GO" id="GO:0008374">
    <property type="term" value="F:O-acyltransferase activity"/>
    <property type="evidence" value="ECO:0007669"/>
    <property type="project" value="TreeGrafter"/>
</dbReference>
<dbReference type="Gene3D" id="2.160.10.10">
    <property type="entry name" value="Hexapeptide repeat proteins"/>
    <property type="match status" value="1"/>
</dbReference>
<evidence type="ECO:0000256" key="1">
    <source>
        <dbReference type="ARBA" id="ARBA00007274"/>
    </source>
</evidence>
<dbReference type="InterPro" id="IPR011004">
    <property type="entry name" value="Trimer_LpxA-like_sf"/>
</dbReference>
<evidence type="ECO:0000313" key="3">
    <source>
        <dbReference type="EMBL" id="AKD05424.1"/>
    </source>
</evidence>
<gene>
    <name evidence="3" type="ORF">PKOR_00700</name>
</gene>
<organism evidence="3 4">
    <name type="scientific">Pontibacter korlensis</name>
    <dbReference type="NCBI Taxonomy" id="400092"/>
    <lineage>
        <taxon>Bacteria</taxon>
        <taxon>Pseudomonadati</taxon>
        <taxon>Bacteroidota</taxon>
        <taxon>Cytophagia</taxon>
        <taxon>Cytophagales</taxon>
        <taxon>Hymenobacteraceae</taxon>
        <taxon>Pontibacter</taxon>
    </lineage>
</organism>
<name>A0A0E3ZII7_9BACT</name>
<dbReference type="InterPro" id="IPR001451">
    <property type="entry name" value="Hexapep"/>
</dbReference>
<protein>
    <recommendedName>
        <fullName evidence="5">Acetyltransferase</fullName>
    </recommendedName>
</protein>
<keyword evidence="2" id="KW-0808">Transferase</keyword>
<comment type="similarity">
    <text evidence="1">Belongs to the transferase hexapeptide repeat family.</text>
</comment>
<dbReference type="KEGG" id="pko:PKOR_00700"/>
<dbReference type="PANTHER" id="PTHR23416">
    <property type="entry name" value="SIALIC ACID SYNTHASE-RELATED"/>
    <property type="match status" value="1"/>
</dbReference>
<evidence type="ECO:0008006" key="5">
    <source>
        <dbReference type="Google" id="ProtNLM"/>
    </source>
</evidence>
<dbReference type="Pfam" id="PF00132">
    <property type="entry name" value="Hexapep"/>
    <property type="match status" value="1"/>
</dbReference>
<sequence length="176" mass="19762">MQTSPFTLKVKIKAKLWSVINSTVYRYSPFFFRKFRVALVKAFGGKIEWSCSLDRRSRIDHPWNLIMGDLSSLGEDSWAYCLDKILIGEKCCIGKDVYLLTGSHDVSTESFDLLTRPIKIKSNTWIATGCYILPGVELGSFNVVAAGSVVTKSFDDNCIVGGNPAKYIKDRSIKQF</sequence>
<proteinExistence type="inferred from homology"/>